<evidence type="ECO:0000256" key="1">
    <source>
        <dbReference type="SAM" id="MobiDB-lite"/>
    </source>
</evidence>
<evidence type="ECO:0000313" key="4">
    <source>
        <dbReference type="Proteomes" id="UP000187455"/>
    </source>
</evidence>
<name>A0A1R0H7R0_9FUNG</name>
<dbReference type="Gene3D" id="3.90.810.10">
    <property type="entry name" value="CRIB domain"/>
    <property type="match status" value="1"/>
</dbReference>
<evidence type="ECO:0000259" key="2">
    <source>
        <dbReference type="PROSITE" id="PS50108"/>
    </source>
</evidence>
<keyword evidence="4" id="KW-1185">Reference proteome</keyword>
<dbReference type="InterPro" id="IPR000095">
    <property type="entry name" value="CRIB_dom"/>
</dbReference>
<sequence>MMLFASCFGADPAPPKNKRKLSKKMIGNPTNFKHAVHLGINSISEDDTLNAEDMSKFRASVIPRPPPPSNNDTLSADPSPESTRP</sequence>
<reference evidence="3 4" key="1">
    <citation type="journal article" date="2016" name="Mol. Biol. Evol.">
        <title>Genome-Wide Survey of Gut Fungi (Harpellales) Reveals the First Horizontally Transferred Ubiquitin Gene from a Mosquito Host.</title>
        <authorList>
            <person name="Wang Y."/>
            <person name="White M.M."/>
            <person name="Kvist S."/>
            <person name="Moncalvo J.M."/>
        </authorList>
    </citation>
    <scope>NUCLEOTIDE SEQUENCE [LARGE SCALE GENOMIC DNA]</scope>
    <source>
        <strain evidence="3 4">ALG-7-W6</strain>
    </source>
</reference>
<dbReference type="InterPro" id="IPR036936">
    <property type="entry name" value="CRIB_dom_sf"/>
</dbReference>
<proteinExistence type="predicted"/>
<organism evidence="3 4">
    <name type="scientific">Smittium mucronatum</name>
    <dbReference type="NCBI Taxonomy" id="133383"/>
    <lineage>
        <taxon>Eukaryota</taxon>
        <taxon>Fungi</taxon>
        <taxon>Fungi incertae sedis</taxon>
        <taxon>Zoopagomycota</taxon>
        <taxon>Kickxellomycotina</taxon>
        <taxon>Harpellomycetes</taxon>
        <taxon>Harpellales</taxon>
        <taxon>Legeriomycetaceae</taxon>
        <taxon>Smittium</taxon>
    </lineage>
</organism>
<dbReference type="EMBL" id="LSSL01000221">
    <property type="protein sequence ID" value="OLY85141.1"/>
    <property type="molecule type" value="Genomic_DNA"/>
</dbReference>
<comment type="caution">
    <text evidence="3">The sequence shown here is derived from an EMBL/GenBank/DDBJ whole genome shotgun (WGS) entry which is preliminary data.</text>
</comment>
<dbReference type="AlphaFoldDB" id="A0A1R0H7R0"/>
<dbReference type="Proteomes" id="UP000187455">
    <property type="component" value="Unassembled WGS sequence"/>
</dbReference>
<gene>
    <name evidence="3" type="ORF">AYI68_g674</name>
</gene>
<dbReference type="Pfam" id="PF00786">
    <property type="entry name" value="PBD"/>
    <property type="match status" value="1"/>
</dbReference>
<dbReference type="OrthoDB" id="5559822at2759"/>
<evidence type="ECO:0000313" key="3">
    <source>
        <dbReference type="EMBL" id="OLY85141.1"/>
    </source>
</evidence>
<protein>
    <recommendedName>
        <fullName evidence="2">CRIB domain-containing protein</fullName>
    </recommendedName>
</protein>
<feature type="compositionally biased region" description="Polar residues" evidence="1">
    <location>
        <begin position="70"/>
        <end position="85"/>
    </location>
</feature>
<accession>A0A1R0H7R0</accession>
<feature type="domain" description="CRIB" evidence="2">
    <location>
        <begin position="26"/>
        <end position="39"/>
    </location>
</feature>
<dbReference type="PROSITE" id="PS50108">
    <property type="entry name" value="CRIB"/>
    <property type="match status" value="1"/>
</dbReference>
<feature type="region of interest" description="Disordered" evidence="1">
    <location>
        <begin position="54"/>
        <end position="85"/>
    </location>
</feature>